<dbReference type="STRING" id="70667.A0A183TDZ2"/>
<evidence type="ECO:0000256" key="4">
    <source>
        <dbReference type="ARBA" id="ARBA00022989"/>
    </source>
</evidence>
<name>A0A183TDZ2_SCHSO</name>
<dbReference type="GO" id="GO:0005886">
    <property type="term" value="C:plasma membrane"/>
    <property type="evidence" value="ECO:0007669"/>
    <property type="project" value="UniProtKB-SubCell"/>
</dbReference>
<evidence type="ECO:0000313" key="13">
    <source>
        <dbReference type="WBParaSite" id="SSLN_0001524801-mRNA-1"/>
    </source>
</evidence>
<dbReference type="PRINTS" id="PR00237">
    <property type="entry name" value="GPCRRHODOPSN"/>
</dbReference>
<reference evidence="13" key="1">
    <citation type="submission" date="2016-06" db="UniProtKB">
        <authorList>
            <consortium name="WormBaseParasite"/>
        </authorList>
    </citation>
    <scope>IDENTIFICATION</scope>
</reference>
<dbReference type="GO" id="GO:0004930">
    <property type="term" value="F:G protein-coupled receptor activity"/>
    <property type="evidence" value="ECO:0007669"/>
    <property type="project" value="UniProtKB-KW"/>
</dbReference>
<gene>
    <name evidence="11" type="ORF">SSLN_LOCUS14690</name>
</gene>
<feature type="transmembrane region" description="Helical" evidence="9">
    <location>
        <begin position="185"/>
        <end position="211"/>
    </location>
</feature>
<feature type="transmembrane region" description="Helical" evidence="9">
    <location>
        <begin position="140"/>
        <end position="165"/>
    </location>
</feature>
<keyword evidence="12" id="KW-1185">Reference proteome</keyword>
<keyword evidence="6 9" id="KW-0472">Membrane</keyword>
<evidence type="ECO:0000256" key="5">
    <source>
        <dbReference type="ARBA" id="ARBA00023040"/>
    </source>
</evidence>
<accession>A0A183TDZ2</accession>
<feature type="transmembrane region" description="Helical" evidence="9">
    <location>
        <begin position="314"/>
        <end position="333"/>
    </location>
</feature>
<feature type="transmembrane region" description="Helical" evidence="9">
    <location>
        <begin position="56"/>
        <end position="77"/>
    </location>
</feature>
<evidence type="ECO:0000256" key="6">
    <source>
        <dbReference type="ARBA" id="ARBA00023136"/>
    </source>
</evidence>
<evidence type="ECO:0000259" key="10">
    <source>
        <dbReference type="PROSITE" id="PS50262"/>
    </source>
</evidence>
<evidence type="ECO:0000313" key="11">
    <source>
        <dbReference type="EMBL" id="VDM01076.1"/>
    </source>
</evidence>
<proteinExistence type="predicted"/>
<dbReference type="InterPro" id="IPR050569">
    <property type="entry name" value="TAAR"/>
</dbReference>
<dbReference type="InterPro" id="IPR017452">
    <property type="entry name" value="GPCR_Rhodpsn_7TM"/>
</dbReference>
<dbReference type="InterPro" id="IPR000276">
    <property type="entry name" value="GPCR_Rhodpsn"/>
</dbReference>
<keyword evidence="5" id="KW-0297">G-protein coupled receptor</keyword>
<keyword evidence="2" id="KW-1003">Cell membrane</keyword>
<feature type="transmembrane region" description="Helical" evidence="9">
    <location>
        <begin position="97"/>
        <end position="119"/>
    </location>
</feature>
<dbReference type="Pfam" id="PF00001">
    <property type="entry name" value="7tm_1"/>
    <property type="match status" value="1"/>
</dbReference>
<dbReference type="PANTHER" id="PTHR24249">
    <property type="entry name" value="HISTAMINE RECEPTOR-RELATED G-PROTEIN COUPLED RECEPTOR"/>
    <property type="match status" value="1"/>
</dbReference>
<dbReference type="PANTHER" id="PTHR24249:SF372">
    <property type="entry name" value="G-PROTEIN COUPLED RECEPTORS FAMILY 1 PROFILE DOMAIN-CONTAINING PROTEIN"/>
    <property type="match status" value="1"/>
</dbReference>
<comment type="subcellular location">
    <subcellularLocation>
        <location evidence="1">Cell membrane</location>
        <topology evidence="1">Multi-pass membrane protein</topology>
    </subcellularLocation>
</comment>
<evidence type="ECO:0000256" key="3">
    <source>
        <dbReference type="ARBA" id="ARBA00022692"/>
    </source>
</evidence>
<dbReference type="EMBL" id="UYSU01039216">
    <property type="protein sequence ID" value="VDM01076.1"/>
    <property type="molecule type" value="Genomic_DNA"/>
</dbReference>
<feature type="transmembrane region" description="Helical" evidence="9">
    <location>
        <begin position="261"/>
        <end position="282"/>
    </location>
</feature>
<dbReference type="SUPFAM" id="SSF81321">
    <property type="entry name" value="Family A G protein-coupled receptor-like"/>
    <property type="match status" value="1"/>
</dbReference>
<dbReference type="Gene3D" id="1.20.1070.10">
    <property type="entry name" value="Rhodopsin 7-helix transmembrane proteins"/>
    <property type="match status" value="1"/>
</dbReference>
<evidence type="ECO:0000313" key="12">
    <source>
        <dbReference type="Proteomes" id="UP000275846"/>
    </source>
</evidence>
<evidence type="ECO:0000256" key="9">
    <source>
        <dbReference type="SAM" id="Phobius"/>
    </source>
</evidence>
<evidence type="ECO:0000256" key="7">
    <source>
        <dbReference type="ARBA" id="ARBA00023170"/>
    </source>
</evidence>
<dbReference type="PROSITE" id="PS50262">
    <property type="entry name" value="G_PROTEIN_RECEP_F1_2"/>
    <property type="match status" value="1"/>
</dbReference>
<organism evidence="13">
    <name type="scientific">Schistocephalus solidus</name>
    <name type="common">Tapeworm</name>
    <dbReference type="NCBI Taxonomy" id="70667"/>
    <lineage>
        <taxon>Eukaryota</taxon>
        <taxon>Metazoa</taxon>
        <taxon>Spiralia</taxon>
        <taxon>Lophotrochozoa</taxon>
        <taxon>Platyhelminthes</taxon>
        <taxon>Cestoda</taxon>
        <taxon>Eucestoda</taxon>
        <taxon>Diphyllobothriidea</taxon>
        <taxon>Diphyllobothriidae</taxon>
        <taxon>Schistocephalus</taxon>
    </lineage>
</organism>
<sequence length="352" mass="39277">MCAGCGPFNDNGSSRILALVPLSTGLAGVVGNIGVLVVLLSTSCLRPLQHPSNQPLFMLSLGFSDLASALCFLLFSSRYALLGQGPADRWELDIGAGLLYCLLNISLLSTICIGLDKLIHVTHPFAYARHWTPRRCARFILAYWLLSPIPAILPSRLAAIPHYFYKFDKGTLTFLTVHDSNVSSLFIWRAVLFLFLVLLFLVGYLGLCIIVRRFATPPGLLSRECPRPQQSPALCSIEKNGVCSRKTLASRPSVSLKGTKTIGLVIMAFSMLWFPYFVFLLLDAYKVTRAAQDAHGRRPAWSVCSFSRRVCDFILIWLAMLHTCTNVLIYYATYKPFRKSMTRLVRLRKQGC</sequence>
<dbReference type="WBParaSite" id="SSLN_0001524801-mRNA-1">
    <property type="protein sequence ID" value="SSLN_0001524801-mRNA-1"/>
    <property type="gene ID" value="SSLN_0001524801"/>
</dbReference>
<protein>
    <submittedName>
        <fullName evidence="13">G_PROTEIN_RECEP_F1_2 domain-containing protein</fullName>
    </submittedName>
</protein>
<feature type="domain" description="G-protein coupled receptors family 1 profile" evidence="10">
    <location>
        <begin position="31"/>
        <end position="330"/>
    </location>
</feature>
<evidence type="ECO:0000256" key="1">
    <source>
        <dbReference type="ARBA" id="ARBA00004651"/>
    </source>
</evidence>
<keyword evidence="3 9" id="KW-0812">Transmembrane</keyword>
<dbReference type="AlphaFoldDB" id="A0A183TDZ2"/>
<evidence type="ECO:0000256" key="2">
    <source>
        <dbReference type="ARBA" id="ARBA00022475"/>
    </source>
</evidence>
<reference evidence="11 12" key="2">
    <citation type="submission" date="2018-11" db="EMBL/GenBank/DDBJ databases">
        <authorList>
            <consortium name="Pathogen Informatics"/>
        </authorList>
    </citation>
    <scope>NUCLEOTIDE SEQUENCE [LARGE SCALE GENOMIC DNA]</scope>
    <source>
        <strain evidence="11 12">NST_G2</strain>
    </source>
</reference>
<keyword evidence="7" id="KW-0675">Receptor</keyword>
<keyword evidence="4 9" id="KW-1133">Transmembrane helix</keyword>
<keyword evidence="8" id="KW-0807">Transducer</keyword>
<dbReference type="OrthoDB" id="6266123at2759"/>
<dbReference type="Proteomes" id="UP000275846">
    <property type="component" value="Unassembled WGS sequence"/>
</dbReference>
<evidence type="ECO:0000256" key="8">
    <source>
        <dbReference type="ARBA" id="ARBA00023224"/>
    </source>
</evidence>
<dbReference type="CDD" id="cd00637">
    <property type="entry name" value="7tm_classA_rhodopsin-like"/>
    <property type="match status" value="1"/>
</dbReference>
<feature type="transmembrane region" description="Helical" evidence="9">
    <location>
        <begin position="16"/>
        <end position="44"/>
    </location>
</feature>